<reference evidence="1" key="1">
    <citation type="journal article" date="2022" name="bioRxiv">
        <title>Sequencing and chromosome-scale assembly of the giantPleurodeles waltlgenome.</title>
        <authorList>
            <person name="Brown T."/>
            <person name="Elewa A."/>
            <person name="Iarovenko S."/>
            <person name="Subramanian E."/>
            <person name="Araus A.J."/>
            <person name="Petzold A."/>
            <person name="Susuki M."/>
            <person name="Suzuki K.-i.T."/>
            <person name="Hayashi T."/>
            <person name="Toyoda A."/>
            <person name="Oliveira C."/>
            <person name="Osipova E."/>
            <person name="Leigh N.D."/>
            <person name="Simon A."/>
            <person name="Yun M.H."/>
        </authorList>
    </citation>
    <scope>NUCLEOTIDE SEQUENCE</scope>
    <source>
        <strain evidence="1">20211129_DDA</strain>
        <tissue evidence="1">Liver</tissue>
    </source>
</reference>
<organism evidence="1 2">
    <name type="scientific">Pleurodeles waltl</name>
    <name type="common">Iberian ribbed newt</name>
    <dbReference type="NCBI Taxonomy" id="8319"/>
    <lineage>
        <taxon>Eukaryota</taxon>
        <taxon>Metazoa</taxon>
        <taxon>Chordata</taxon>
        <taxon>Craniata</taxon>
        <taxon>Vertebrata</taxon>
        <taxon>Euteleostomi</taxon>
        <taxon>Amphibia</taxon>
        <taxon>Batrachia</taxon>
        <taxon>Caudata</taxon>
        <taxon>Salamandroidea</taxon>
        <taxon>Salamandridae</taxon>
        <taxon>Pleurodelinae</taxon>
        <taxon>Pleurodeles</taxon>
    </lineage>
</organism>
<accession>A0AAV7P001</accession>
<protein>
    <submittedName>
        <fullName evidence="1">Uncharacterized protein</fullName>
    </submittedName>
</protein>
<sequence length="154" mass="16964">MVRDKAAGIPAQQQMIDKYAKQNVSGSEIGVVGGTHEPECTTQTPTILQAISDLKVAIKGKMGELKVDLAVIRQDLRNTTHYVTEVEGHLSEKEDTVKSQGQRLAILQWLVNQLVAKAENGEGRSRRNNLRVVVIPECAVAATPTKSMWDWLMS</sequence>
<dbReference type="EMBL" id="JANPWB010000012">
    <property type="protein sequence ID" value="KAJ1118475.1"/>
    <property type="molecule type" value="Genomic_DNA"/>
</dbReference>
<gene>
    <name evidence="1" type="ORF">NDU88_006666</name>
</gene>
<comment type="caution">
    <text evidence="1">The sequence shown here is derived from an EMBL/GenBank/DDBJ whole genome shotgun (WGS) entry which is preliminary data.</text>
</comment>
<dbReference type="Proteomes" id="UP001066276">
    <property type="component" value="Chromosome 8"/>
</dbReference>
<keyword evidence="2" id="KW-1185">Reference proteome</keyword>
<evidence type="ECO:0000313" key="1">
    <source>
        <dbReference type="EMBL" id="KAJ1118475.1"/>
    </source>
</evidence>
<proteinExistence type="predicted"/>
<evidence type="ECO:0000313" key="2">
    <source>
        <dbReference type="Proteomes" id="UP001066276"/>
    </source>
</evidence>
<dbReference type="AlphaFoldDB" id="A0AAV7P001"/>
<name>A0AAV7P001_PLEWA</name>